<evidence type="ECO:0000256" key="9">
    <source>
        <dbReference type="ARBA" id="ARBA00023125"/>
    </source>
</evidence>
<evidence type="ECO:0000256" key="7">
    <source>
        <dbReference type="ARBA" id="ARBA00022801"/>
    </source>
</evidence>
<dbReference type="GO" id="GO:0008270">
    <property type="term" value="F:zinc ion binding"/>
    <property type="evidence" value="ECO:0007669"/>
    <property type="project" value="UniProtKB-KW"/>
</dbReference>
<comment type="catalytic activity">
    <reaction evidence="1">
        <text>Hydrolysis of DNA containing ring-opened 7-methylguanine residues, releasing 2,6-diamino-4-hydroxy-5-(N-methyl)formamidopyrimidine.</text>
        <dbReference type="EC" id="3.2.2.23"/>
    </reaction>
</comment>
<keyword evidence="4" id="KW-0479">Metal-binding</keyword>
<dbReference type="GO" id="GO:0003684">
    <property type="term" value="F:damaged DNA binding"/>
    <property type="evidence" value="ECO:0007669"/>
    <property type="project" value="InterPro"/>
</dbReference>
<dbReference type="InterPro" id="IPR012319">
    <property type="entry name" value="FPG_cat"/>
</dbReference>
<dbReference type="SUPFAM" id="SSF81624">
    <property type="entry name" value="N-terminal domain of MutM-like DNA repair proteins"/>
    <property type="match status" value="1"/>
</dbReference>
<keyword evidence="8" id="KW-0862">Zinc</keyword>
<keyword evidence="9" id="KW-0238">DNA-binding</keyword>
<dbReference type="Pfam" id="PF01149">
    <property type="entry name" value="Fapy_DNA_glyco"/>
    <property type="match status" value="1"/>
</dbReference>
<keyword evidence="7" id="KW-0378">Hydrolase</keyword>
<dbReference type="InterPro" id="IPR010663">
    <property type="entry name" value="Znf_FPG/IleRS"/>
</dbReference>
<keyword evidence="11" id="KW-0456">Lyase</keyword>
<feature type="domain" description="Formamidopyrimidine-DNA glycosylase catalytic" evidence="16">
    <location>
        <begin position="2"/>
        <end position="93"/>
    </location>
</feature>
<keyword evidence="5" id="KW-0227">DNA damage</keyword>
<comment type="similarity">
    <text evidence="3">Belongs to the FPG family.</text>
</comment>
<dbReference type="PROSITE" id="PS51068">
    <property type="entry name" value="FPG_CAT"/>
    <property type="match status" value="1"/>
</dbReference>
<evidence type="ECO:0000256" key="13">
    <source>
        <dbReference type="ARBA" id="ARBA00023295"/>
    </source>
</evidence>
<feature type="domain" description="FPG-type" evidence="15">
    <location>
        <begin position="243"/>
        <end position="277"/>
    </location>
</feature>
<evidence type="ECO:0000256" key="14">
    <source>
        <dbReference type="PROSITE-ProRule" id="PRU00391"/>
    </source>
</evidence>
<keyword evidence="10" id="KW-0234">DNA repair</keyword>
<dbReference type="AlphaFoldDB" id="A0A7Y6IFF0"/>
<dbReference type="SUPFAM" id="SSF57716">
    <property type="entry name" value="Glucocorticoid receptor-like (DNA-binding domain)"/>
    <property type="match status" value="1"/>
</dbReference>
<reference evidence="17 18" key="1">
    <citation type="submission" date="2020-06" db="EMBL/GenBank/DDBJ databases">
        <title>Nonomuraea sp. SMC257, a novel actinomycete isolated from soil.</title>
        <authorList>
            <person name="Chanama M."/>
        </authorList>
    </citation>
    <scope>NUCLEOTIDE SEQUENCE [LARGE SCALE GENOMIC DNA]</scope>
    <source>
        <strain evidence="17 18">SMC257</strain>
    </source>
</reference>
<dbReference type="Proteomes" id="UP000586042">
    <property type="component" value="Unassembled WGS sequence"/>
</dbReference>
<evidence type="ECO:0000256" key="5">
    <source>
        <dbReference type="ARBA" id="ARBA00022763"/>
    </source>
</evidence>
<accession>A0A7Y6IFF0</accession>
<dbReference type="SMART" id="SM00898">
    <property type="entry name" value="Fapy_DNA_glyco"/>
    <property type="match status" value="1"/>
</dbReference>
<dbReference type="GO" id="GO:0016829">
    <property type="term" value="F:lyase activity"/>
    <property type="evidence" value="ECO:0007669"/>
    <property type="project" value="UniProtKB-KW"/>
</dbReference>
<dbReference type="Pfam" id="PF06827">
    <property type="entry name" value="zf-FPG_IleRS"/>
    <property type="match status" value="1"/>
</dbReference>
<dbReference type="RefSeq" id="WP_175594531.1">
    <property type="nucleotide sequence ID" value="NZ_JABWGN010000018.1"/>
</dbReference>
<evidence type="ECO:0000256" key="10">
    <source>
        <dbReference type="ARBA" id="ARBA00023204"/>
    </source>
</evidence>
<evidence type="ECO:0000313" key="17">
    <source>
        <dbReference type="EMBL" id="NUW37086.1"/>
    </source>
</evidence>
<evidence type="ECO:0000256" key="1">
    <source>
        <dbReference type="ARBA" id="ARBA00001668"/>
    </source>
</evidence>
<dbReference type="Gene3D" id="3.20.190.10">
    <property type="entry name" value="MutM-like, N-terminal"/>
    <property type="match status" value="1"/>
</dbReference>
<dbReference type="SUPFAM" id="SSF46946">
    <property type="entry name" value="S13-like H2TH domain"/>
    <property type="match status" value="1"/>
</dbReference>
<gene>
    <name evidence="17" type="ORF">HTZ77_37640</name>
</gene>
<dbReference type="InterPro" id="IPR035937">
    <property type="entry name" value="FPG_N"/>
</dbReference>
<evidence type="ECO:0000256" key="6">
    <source>
        <dbReference type="ARBA" id="ARBA00022771"/>
    </source>
</evidence>
<dbReference type="Pfam" id="PF06831">
    <property type="entry name" value="H2TH"/>
    <property type="match status" value="1"/>
</dbReference>
<dbReference type="CDD" id="cd08973">
    <property type="entry name" value="BaFpgNei_N_1"/>
    <property type="match status" value="1"/>
</dbReference>
<dbReference type="Gene3D" id="1.10.8.50">
    <property type="match status" value="1"/>
</dbReference>
<evidence type="ECO:0000256" key="8">
    <source>
        <dbReference type="ARBA" id="ARBA00022833"/>
    </source>
</evidence>
<keyword evidence="18" id="KW-1185">Reference proteome</keyword>
<evidence type="ECO:0000256" key="12">
    <source>
        <dbReference type="ARBA" id="ARBA00023268"/>
    </source>
</evidence>
<keyword evidence="13" id="KW-0326">Glycosidase</keyword>
<sequence length="292" mass="31313">MPELPEVESLAGFLRERAVGRTVLAVDVVAIQALKTFDPPVSALGGLTVTGVSRHGKFLDLDCDGLHLVIHLARAGWLRWRDDLSGAKPVRPGKGPLAARLRLAPDEEGLAPGFELTEAGTQKRLALYVVRDPAEVPGVASLGPDPLAETFTADALKRIVGGNRTQIKGLLRDQKVIAGIGNAYSDEVLHAARMSPFKIASTLTDAQIADLHEAIVETLREAVERARGLAAKDLKAEKKSGLRVHNRAGQPCDVCGDTIREVSFADSSLQYCPTCQTGGKPLADRRLSRLLK</sequence>
<dbReference type="PANTHER" id="PTHR22993">
    <property type="entry name" value="FORMAMIDOPYRIMIDINE-DNA GLYCOSYLASE"/>
    <property type="match status" value="1"/>
</dbReference>
<evidence type="ECO:0000313" key="18">
    <source>
        <dbReference type="Proteomes" id="UP000586042"/>
    </source>
</evidence>
<keyword evidence="12" id="KW-0511">Multifunctional enzyme</keyword>
<comment type="cofactor">
    <cofactor evidence="2">
        <name>Zn(2+)</name>
        <dbReference type="ChEBI" id="CHEBI:29105"/>
    </cofactor>
</comment>
<evidence type="ECO:0000256" key="3">
    <source>
        <dbReference type="ARBA" id="ARBA00009409"/>
    </source>
</evidence>
<dbReference type="PANTHER" id="PTHR22993:SF9">
    <property type="entry name" value="FORMAMIDOPYRIMIDINE-DNA GLYCOSYLASE"/>
    <property type="match status" value="1"/>
</dbReference>
<dbReference type="GO" id="GO:0006284">
    <property type="term" value="P:base-excision repair"/>
    <property type="evidence" value="ECO:0007669"/>
    <property type="project" value="InterPro"/>
</dbReference>
<name>A0A7Y6IFF0_9ACTN</name>
<dbReference type="InterPro" id="IPR010979">
    <property type="entry name" value="Ribosomal_uS13-like_H2TH"/>
</dbReference>
<evidence type="ECO:0000259" key="15">
    <source>
        <dbReference type="PROSITE" id="PS51066"/>
    </source>
</evidence>
<dbReference type="InterPro" id="IPR015886">
    <property type="entry name" value="H2TH_FPG"/>
</dbReference>
<evidence type="ECO:0000256" key="4">
    <source>
        <dbReference type="ARBA" id="ARBA00022723"/>
    </source>
</evidence>
<dbReference type="EMBL" id="JABWGN010000018">
    <property type="protein sequence ID" value="NUW37086.1"/>
    <property type="molecule type" value="Genomic_DNA"/>
</dbReference>
<dbReference type="InterPro" id="IPR000214">
    <property type="entry name" value="Znf_DNA_glyclase/AP_lyase"/>
</dbReference>
<dbReference type="GO" id="GO:0003906">
    <property type="term" value="F:DNA-(apurinic or apyrimidinic site) endonuclease activity"/>
    <property type="evidence" value="ECO:0007669"/>
    <property type="project" value="InterPro"/>
</dbReference>
<organism evidence="17 18">
    <name type="scientific">Nonomuraea montanisoli</name>
    <dbReference type="NCBI Taxonomy" id="2741721"/>
    <lineage>
        <taxon>Bacteria</taxon>
        <taxon>Bacillati</taxon>
        <taxon>Actinomycetota</taxon>
        <taxon>Actinomycetes</taxon>
        <taxon>Streptosporangiales</taxon>
        <taxon>Streptosporangiaceae</taxon>
        <taxon>Nonomuraea</taxon>
    </lineage>
</organism>
<keyword evidence="6 14" id="KW-0863">Zinc-finger</keyword>
<dbReference type="PROSITE" id="PS51066">
    <property type="entry name" value="ZF_FPG_2"/>
    <property type="match status" value="1"/>
</dbReference>
<dbReference type="SMART" id="SM01232">
    <property type="entry name" value="H2TH"/>
    <property type="match status" value="1"/>
</dbReference>
<proteinExistence type="inferred from homology"/>
<comment type="caution">
    <text evidence="17">The sequence shown here is derived from an EMBL/GenBank/DDBJ whole genome shotgun (WGS) entry which is preliminary data.</text>
</comment>
<evidence type="ECO:0000256" key="2">
    <source>
        <dbReference type="ARBA" id="ARBA00001947"/>
    </source>
</evidence>
<protein>
    <submittedName>
        <fullName evidence="17">Fpg/Nei family DNA glycosylase</fullName>
    </submittedName>
</protein>
<evidence type="ECO:0000256" key="11">
    <source>
        <dbReference type="ARBA" id="ARBA00023239"/>
    </source>
</evidence>
<evidence type="ECO:0000259" key="16">
    <source>
        <dbReference type="PROSITE" id="PS51068"/>
    </source>
</evidence>
<dbReference type="GO" id="GO:0034039">
    <property type="term" value="F:8-oxo-7,8-dihydroguanine DNA N-glycosylase activity"/>
    <property type="evidence" value="ECO:0007669"/>
    <property type="project" value="TreeGrafter"/>
</dbReference>